<dbReference type="PANTHER" id="PTHR23022">
    <property type="entry name" value="TRANSPOSABLE ELEMENT-RELATED"/>
    <property type="match status" value="1"/>
</dbReference>
<dbReference type="InterPro" id="IPR036397">
    <property type="entry name" value="RNaseH_sf"/>
</dbReference>
<reference evidence="2" key="1">
    <citation type="journal article" date="2018" name="PLoS ONE">
        <title>Chinook salmon (Oncorhynchus tshawytscha) genome and transcriptome.</title>
        <authorList>
            <person name="Christensen K.A."/>
            <person name="Leong J.S."/>
            <person name="Sakhrani D."/>
            <person name="Biagi C.A."/>
            <person name="Minkley D.R."/>
            <person name="Withler R.E."/>
            <person name="Rondeau E.B."/>
            <person name="Koop B.F."/>
            <person name="Devlin R.H."/>
        </authorList>
    </citation>
    <scope>NUCLEOTIDE SEQUENCE [LARGE SCALE GENOMIC DNA]</scope>
</reference>
<organism evidence="1 2">
    <name type="scientific">Oncorhynchus tshawytscha</name>
    <name type="common">Chinook salmon</name>
    <name type="synonym">Salmo tshawytscha</name>
    <dbReference type="NCBI Taxonomy" id="74940"/>
    <lineage>
        <taxon>Eukaryota</taxon>
        <taxon>Metazoa</taxon>
        <taxon>Chordata</taxon>
        <taxon>Craniata</taxon>
        <taxon>Vertebrata</taxon>
        <taxon>Euteleostomi</taxon>
        <taxon>Actinopterygii</taxon>
        <taxon>Neopterygii</taxon>
        <taxon>Teleostei</taxon>
        <taxon>Protacanthopterygii</taxon>
        <taxon>Salmoniformes</taxon>
        <taxon>Salmonidae</taxon>
        <taxon>Salmoninae</taxon>
        <taxon>Oncorhynchus</taxon>
    </lineage>
</organism>
<dbReference type="Ensembl" id="ENSOTST00005166851.1">
    <property type="protein sequence ID" value="ENSOTSP00005106853.1"/>
    <property type="gene ID" value="ENSOTSG00005076251.1"/>
</dbReference>
<evidence type="ECO:0000313" key="1">
    <source>
        <dbReference type="Ensembl" id="ENSOTSP00005106853.1"/>
    </source>
</evidence>
<evidence type="ECO:0008006" key="3">
    <source>
        <dbReference type="Google" id="ProtNLM"/>
    </source>
</evidence>
<keyword evidence="2" id="KW-1185">Reference proteome</keyword>
<dbReference type="Proteomes" id="UP000694402">
    <property type="component" value="Unassembled WGS sequence"/>
</dbReference>
<accession>A0AAZ3NSW8</accession>
<proteinExistence type="predicted"/>
<dbReference type="GeneTree" id="ENSGT01150000286914"/>
<reference evidence="1" key="3">
    <citation type="submission" date="2025-09" db="UniProtKB">
        <authorList>
            <consortium name="Ensembl"/>
        </authorList>
    </citation>
    <scope>IDENTIFICATION</scope>
</reference>
<dbReference type="PANTHER" id="PTHR23022:SF135">
    <property type="entry name" value="SI:DKEY-77F5.3"/>
    <property type="match status" value="1"/>
</dbReference>
<dbReference type="InterPro" id="IPR052338">
    <property type="entry name" value="Transposase_5"/>
</dbReference>
<dbReference type="GO" id="GO:0003676">
    <property type="term" value="F:nucleic acid binding"/>
    <property type="evidence" value="ECO:0007669"/>
    <property type="project" value="InterPro"/>
</dbReference>
<sequence length="174" mass="20608">MKWVSMGEQPHKPKITMLNAKRRLESCKAHRHWAMEQWKHVLWSDESRFTIWQFDGRILVWRMPGECYLPSCIVPTVKLGGEVIMVWDCLSWFGLGPIILVEGNFNATAYNDILDNSVLPTLWQQFRECPFLFQHDNSHEHKTRSMQKWFVEIFVEERHWPAQSPDLTNALVVL</sequence>
<protein>
    <recommendedName>
        <fullName evidence="3">Transposase</fullName>
    </recommendedName>
</protein>
<name>A0AAZ3NSW8_ONCTS</name>
<evidence type="ECO:0000313" key="2">
    <source>
        <dbReference type="Proteomes" id="UP000694402"/>
    </source>
</evidence>
<dbReference type="AlphaFoldDB" id="A0AAZ3NSW8"/>
<reference evidence="1" key="2">
    <citation type="submission" date="2025-08" db="UniProtKB">
        <authorList>
            <consortium name="Ensembl"/>
        </authorList>
    </citation>
    <scope>IDENTIFICATION</scope>
</reference>
<dbReference type="Gene3D" id="3.30.420.10">
    <property type="entry name" value="Ribonuclease H-like superfamily/Ribonuclease H"/>
    <property type="match status" value="1"/>
</dbReference>